<organism evidence="3 4">
    <name type="scientific">Glycomyces niveus</name>
    <dbReference type="NCBI Taxonomy" id="2820287"/>
    <lineage>
        <taxon>Bacteria</taxon>
        <taxon>Bacillati</taxon>
        <taxon>Actinomycetota</taxon>
        <taxon>Actinomycetes</taxon>
        <taxon>Glycomycetales</taxon>
        <taxon>Glycomycetaceae</taxon>
        <taxon>Glycomyces</taxon>
    </lineage>
</organism>
<dbReference type="InterPro" id="IPR047057">
    <property type="entry name" value="MerR_fam"/>
</dbReference>
<gene>
    <name evidence="3" type="ORF">J5V16_09720</name>
</gene>
<dbReference type="PANTHER" id="PTHR30204">
    <property type="entry name" value="REDOX-CYCLING DRUG-SENSING TRANSCRIPTIONAL ACTIVATOR SOXR"/>
    <property type="match status" value="1"/>
</dbReference>
<dbReference type="InterPro" id="IPR000551">
    <property type="entry name" value="MerR-type_HTH_dom"/>
</dbReference>
<dbReference type="Proteomes" id="UP000681341">
    <property type="component" value="Unassembled WGS sequence"/>
</dbReference>
<dbReference type="PANTHER" id="PTHR30204:SF97">
    <property type="entry name" value="MERR FAMILY REGULATORY PROTEIN"/>
    <property type="match status" value="1"/>
</dbReference>
<protein>
    <submittedName>
        <fullName evidence="3">MerR family transcriptional regulator</fullName>
    </submittedName>
</protein>
<dbReference type="InterPro" id="IPR009061">
    <property type="entry name" value="DNA-bd_dom_put_sf"/>
</dbReference>
<dbReference type="RefSeq" id="WP_208495956.1">
    <property type="nucleotide sequence ID" value="NZ_JAGFNP010000004.1"/>
</dbReference>
<name>A0ABS3U2V5_9ACTN</name>
<feature type="domain" description="HTH merR-type" evidence="2">
    <location>
        <begin position="6"/>
        <end position="75"/>
    </location>
</feature>
<sequence>MDNDDLVPIGTAAKRTGVSVATLRYWDERGIVRPAARRGGQRHYGPGELHRLAVVRTLQRAGTLNLDEIAQLLHGPASGRDWRPAVSSGLERVHAQIKGLTEAAAFLEHALTCPGAHPVDECPVLRELVAPGRPEPRTPAG</sequence>
<evidence type="ECO:0000313" key="3">
    <source>
        <dbReference type="EMBL" id="MBO3733099.1"/>
    </source>
</evidence>
<keyword evidence="1" id="KW-0238">DNA-binding</keyword>
<comment type="caution">
    <text evidence="3">The sequence shown here is derived from an EMBL/GenBank/DDBJ whole genome shotgun (WGS) entry which is preliminary data.</text>
</comment>
<dbReference type="EMBL" id="JAGFNP010000004">
    <property type="protein sequence ID" value="MBO3733099.1"/>
    <property type="molecule type" value="Genomic_DNA"/>
</dbReference>
<accession>A0ABS3U2V5</accession>
<dbReference type="PROSITE" id="PS50937">
    <property type="entry name" value="HTH_MERR_2"/>
    <property type="match status" value="1"/>
</dbReference>
<evidence type="ECO:0000259" key="2">
    <source>
        <dbReference type="PROSITE" id="PS50937"/>
    </source>
</evidence>
<dbReference type="SUPFAM" id="SSF46955">
    <property type="entry name" value="Putative DNA-binding domain"/>
    <property type="match status" value="1"/>
</dbReference>
<reference evidence="3 4" key="1">
    <citation type="submission" date="2021-03" db="EMBL/GenBank/DDBJ databases">
        <title>Glycomyces sp. nov., a novel actinomycete isolated from soil.</title>
        <authorList>
            <person name="Yang X."/>
            <person name="Xu X."/>
        </authorList>
    </citation>
    <scope>NUCLEOTIDE SEQUENCE [LARGE SCALE GENOMIC DNA]</scope>
    <source>
        <strain evidence="3 4">NEAU-S30</strain>
    </source>
</reference>
<dbReference type="Gene3D" id="1.10.1660.10">
    <property type="match status" value="1"/>
</dbReference>
<evidence type="ECO:0000313" key="4">
    <source>
        <dbReference type="Proteomes" id="UP000681341"/>
    </source>
</evidence>
<proteinExistence type="predicted"/>
<dbReference type="Pfam" id="PF13411">
    <property type="entry name" value="MerR_1"/>
    <property type="match status" value="1"/>
</dbReference>
<evidence type="ECO:0000256" key="1">
    <source>
        <dbReference type="ARBA" id="ARBA00023125"/>
    </source>
</evidence>
<keyword evidence="4" id="KW-1185">Reference proteome</keyword>
<dbReference type="PROSITE" id="PS00552">
    <property type="entry name" value="HTH_MERR_1"/>
    <property type="match status" value="1"/>
</dbReference>
<dbReference type="PRINTS" id="PR00040">
    <property type="entry name" value="HTHMERR"/>
</dbReference>
<dbReference type="SMART" id="SM00422">
    <property type="entry name" value="HTH_MERR"/>
    <property type="match status" value="1"/>
</dbReference>